<evidence type="ECO:0000313" key="2">
    <source>
        <dbReference type="EMBL" id="KAF4465937.1"/>
    </source>
</evidence>
<comment type="caution">
    <text evidence="2">The sequence shown here is derived from an EMBL/GenBank/DDBJ whole genome shotgun (WGS) entry which is preliminary data.</text>
</comment>
<keyword evidence="3" id="KW-1185">Reference proteome</keyword>
<proteinExistence type="predicted"/>
<feature type="chain" id="PRO_5034643505" evidence="1">
    <location>
        <begin position="20"/>
        <end position="123"/>
    </location>
</feature>
<keyword evidence="1" id="KW-0732">Signal</keyword>
<name>A0A8H4LAN2_9HYPO</name>
<evidence type="ECO:0000313" key="3">
    <source>
        <dbReference type="Proteomes" id="UP000554235"/>
    </source>
</evidence>
<dbReference type="EMBL" id="JAADYS010000956">
    <property type="protein sequence ID" value="KAF4465937.1"/>
    <property type="molecule type" value="Genomic_DNA"/>
</dbReference>
<dbReference type="Proteomes" id="UP000554235">
    <property type="component" value="Unassembled WGS sequence"/>
</dbReference>
<protein>
    <submittedName>
        <fullName evidence="2">Uncharacterized protein</fullName>
    </submittedName>
</protein>
<dbReference type="OrthoDB" id="4978187at2759"/>
<feature type="signal peptide" evidence="1">
    <location>
        <begin position="1"/>
        <end position="19"/>
    </location>
</feature>
<accession>A0A8H4LAN2</accession>
<organism evidence="2 3">
    <name type="scientific">Fusarium albosuccineum</name>
    <dbReference type="NCBI Taxonomy" id="1237068"/>
    <lineage>
        <taxon>Eukaryota</taxon>
        <taxon>Fungi</taxon>
        <taxon>Dikarya</taxon>
        <taxon>Ascomycota</taxon>
        <taxon>Pezizomycotina</taxon>
        <taxon>Sordariomycetes</taxon>
        <taxon>Hypocreomycetidae</taxon>
        <taxon>Hypocreales</taxon>
        <taxon>Nectriaceae</taxon>
        <taxon>Fusarium</taxon>
        <taxon>Fusarium decemcellulare species complex</taxon>
    </lineage>
</organism>
<sequence>MHFSTILAGIATFSTAVAAAPKEKPFVGVAIMTYNGDESTPLNVPLGVLTHDTRKVTKIEIGRAYSTVKGVKAPKVDQITCQMYKDKYGSVPASKDFTAKKSALISTNPVEFGWLLCRVNASK</sequence>
<evidence type="ECO:0000256" key="1">
    <source>
        <dbReference type="SAM" id="SignalP"/>
    </source>
</evidence>
<reference evidence="2 3" key="1">
    <citation type="submission" date="2020-01" db="EMBL/GenBank/DDBJ databases">
        <title>Identification and distribution of gene clusters putatively required for synthesis of sphingolipid metabolism inhibitors in phylogenetically diverse species of the filamentous fungus Fusarium.</title>
        <authorList>
            <person name="Kim H.-S."/>
            <person name="Busman M."/>
            <person name="Brown D.W."/>
            <person name="Divon H."/>
            <person name="Uhlig S."/>
            <person name="Proctor R.H."/>
        </authorList>
    </citation>
    <scope>NUCLEOTIDE SEQUENCE [LARGE SCALE GENOMIC DNA]</scope>
    <source>
        <strain evidence="2 3">NRRL 20459</strain>
    </source>
</reference>
<dbReference type="AlphaFoldDB" id="A0A8H4LAN2"/>
<gene>
    <name evidence="2" type="ORF">FALBO_7221</name>
</gene>